<keyword evidence="2" id="KW-1185">Reference proteome</keyword>
<accession>A0A918ZVK4</accession>
<organism evidence="1 2">
    <name type="scientific">Streptomyces capitiformicae</name>
    <dbReference type="NCBI Taxonomy" id="2014920"/>
    <lineage>
        <taxon>Bacteria</taxon>
        <taxon>Bacillati</taxon>
        <taxon>Actinomycetota</taxon>
        <taxon>Actinomycetes</taxon>
        <taxon>Kitasatosporales</taxon>
        <taxon>Streptomycetaceae</taxon>
        <taxon>Streptomyces</taxon>
    </lineage>
</organism>
<dbReference type="EMBL" id="BNAT01000075">
    <property type="protein sequence ID" value="GHE69933.1"/>
    <property type="molecule type" value="Genomic_DNA"/>
</dbReference>
<proteinExistence type="predicted"/>
<reference evidence="1" key="1">
    <citation type="journal article" date="2014" name="Int. J. Syst. Evol. Microbiol.">
        <title>Complete genome sequence of Corynebacterium casei LMG S-19264T (=DSM 44701T), isolated from a smear-ripened cheese.</title>
        <authorList>
            <consortium name="US DOE Joint Genome Institute (JGI-PGF)"/>
            <person name="Walter F."/>
            <person name="Albersmeier A."/>
            <person name="Kalinowski J."/>
            <person name="Ruckert C."/>
        </authorList>
    </citation>
    <scope>NUCLEOTIDE SEQUENCE</scope>
    <source>
        <strain evidence="1">CGMCC 4.7403</strain>
    </source>
</reference>
<gene>
    <name evidence="1" type="ORF">GCM10017771_93790</name>
</gene>
<dbReference type="AlphaFoldDB" id="A0A918ZVK4"/>
<protein>
    <submittedName>
        <fullName evidence="1">Uncharacterized protein</fullName>
    </submittedName>
</protein>
<dbReference type="RefSeq" id="WP_208921583.1">
    <property type="nucleotide sequence ID" value="NZ_BNAT01000075.1"/>
</dbReference>
<sequence>MHFAQTRAALHSAKGRCALGPDGPEIGGNCSLVQIPQLVRRDALDVTILGSKLASRSRGTSISTRPVIESCTPRFTVLILA</sequence>
<dbReference type="Proteomes" id="UP000603227">
    <property type="component" value="Unassembled WGS sequence"/>
</dbReference>
<reference evidence="1" key="2">
    <citation type="submission" date="2020-09" db="EMBL/GenBank/DDBJ databases">
        <authorList>
            <person name="Sun Q."/>
            <person name="Zhou Y."/>
        </authorList>
    </citation>
    <scope>NUCLEOTIDE SEQUENCE</scope>
    <source>
        <strain evidence="1">CGMCC 4.7403</strain>
    </source>
</reference>
<evidence type="ECO:0000313" key="2">
    <source>
        <dbReference type="Proteomes" id="UP000603227"/>
    </source>
</evidence>
<evidence type="ECO:0000313" key="1">
    <source>
        <dbReference type="EMBL" id="GHE69933.1"/>
    </source>
</evidence>
<name>A0A918ZVK4_9ACTN</name>
<comment type="caution">
    <text evidence="1">The sequence shown here is derived from an EMBL/GenBank/DDBJ whole genome shotgun (WGS) entry which is preliminary data.</text>
</comment>